<keyword evidence="5 9" id="KW-0067">ATP-binding</keyword>
<dbReference type="Proteomes" id="UP001247542">
    <property type="component" value="Unassembled WGS sequence"/>
</dbReference>
<dbReference type="InterPro" id="IPR014729">
    <property type="entry name" value="Rossmann-like_a/b/a_fold"/>
</dbReference>
<gene>
    <name evidence="9 11" type="primary">coaD</name>
    <name evidence="11" type="ORF">QS713_08635</name>
</gene>
<comment type="subcellular location">
    <subcellularLocation>
        <location evidence="9">Cytoplasm</location>
    </subcellularLocation>
</comment>
<comment type="similarity">
    <text evidence="9">Belongs to the bacterial CoaD family.</text>
</comment>
<keyword evidence="7 9" id="KW-0173">Coenzyme A biosynthesis</keyword>
<reference evidence="11 12" key="1">
    <citation type="submission" date="2023-06" db="EMBL/GenBank/DDBJ databases">
        <title>Draft genome sequence of Gleimia hominis type strain CCUG 57540T.</title>
        <authorList>
            <person name="Salva-Serra F."/>
            <person name="Cardew S."/>
            <person name="Jensie Markopoulos S."/>
            <person name="Ohlen M."/>
            <person name="Inganas E."/>
            <person name="Svensson-Stadler L."/>
            <person name="Moore E.R.B."/>
        </authorList>
    </citation>
    <scope>NUCLEOTIDE SEQUENCE [LARGE SCALE GENOMIC DNA]</scope>
    <source>
        <strain evidence="11 12">CCUG 57540</strain>
    </source>
</reference>
<keyword evidence="6 9" id="KW-0460">Magnesium</keyword>
<keyword evidence="12" id="KW-1185">Reference proteome</keyword>
<dbReference type="PANTHER" id="PTHR21342">
    <property type="entry name" value="PHOSPHOPANTETHEINE ADENYLYLTRANSFERASE"/>
    <property type="match status" value="1"/>
</dbReference>
<keyword evidence="2 9" id="KW-0808">Transferase</keyword>
<comment type="cofactor">
    <cofactor evidence="9">
        <name>Mg(2+)</name>
        <dbReference type="ChEBI" id="CHEBI:18420"/>
    </cofactor>
</comment>
<dbReference type="RefSeq" id="WP_313274532.1">
    <property type="nucleotide sequence ID" value="NZ_JASXSX010000005.1"/>
</dbReference>
<feature type="binding site" evidence="9">
    <location>
        <begin position="9"/>
        <end position="10"/>
    </location>
    <ligand>
        <name>ATP</name>
        <dbReference type="ChEBI" id="CHEBI:30616"/>
    </ligand>
</feature>
<feature type="binding site" evidence="9">
    <location>
        <position position="73"/>
    </location>
    <ligand>
        <name>substrate</name>
    </ligand>
</feature>
<feature type="binding site" evidence="9">
    <location>
        <begin position="122"/>
        <end position="128"/>
    </location>
    <ligand>
        <name>ATP</name>
        <dbReference type="ChEBI" id="CHEBI:30616"/>
    </ligand>
</feature>
<comment type="caution">
    <text evidence="11">The sequence shown here is derived from an EMBL/GenBank/DDBJ whole genome shotgun (WGS) entry which is preliminary data.</text>
</comment>
<dbReference type="SUPFAM" id="SSF52374">
    <property type="entry name" value="Nucleotidylyl transferase"/>
    <property type="match status" value="1"/>
</dbReference>
<evidence type="ECO:0000256" key="8">
    <source>
        <dbReference type="ARBA" id="ARBA00029346"/>
    </source>
</evidence>
<protein>
    <recommendedName>
        <fullName evidence="9">Phosphopantetheine adenylyltransferase</fullName>
        <ecNumber evidence="9">2.7.7.3</ecNumber>
    </recommendedName>
    <alternativeName>
        <fullName evidence="9">Dephospho-CoA pyrophosphorylase</fullName>
    </alternativeName>
    <alternativeName>
        <fullName evidence="9">Pantetheine-phosphate adenylyltransferase</fullName>
        <shortName evidence="9">PPAT</shortName>
    </alternativeName>
</protein>
<feature type="binding site" evidence="9">
    <location>
        <position position="98"/>
    </location>
    <ligand>
        <name>ATP</name>
        <dbReference type="ChEBI" id="CHEBI:30616"/>
    </ligand>
</feature>
<keyword evidence="3 9" id="KW-0548">Nucleotidyltransferase</keyword>
<dbReference type="EMBL" id="JASXSX010000005">
    <property type="protein sequence ID" value="MDT3768123.1"/>
    <property type="molecule type" value="Genomic_DNA"/>
</dbReference>
<keyword evidence="1 9" id="KW-0963">Cytoplasm</keyword>
<comment type="pathway">
    <text evidence="9">Cofactor biosynthesis; coenzyme A biosynthesis; CoA from (R)-pantothenate: step 4/5.</text>
</comment>
<dbReference type="PRINTS" id="PR01020">
    <property type="entry name" value="LPSBIOSNTHSS"/>
</dbReference>
<evidence type="ECO:0000256" key="5">
    <source>
        <dbReference type="ARBA" id="ARBA00022840"/>
    </source>
</evidence>
<feature type="binding site" evidence="9">
    <location>
        <begin position="88"/>
        <end position="90"/>
    </location>
    <ligand>
        <name>ATP</name>
        <dbReference type="ChEBI" id="CHEBI:30616"/>
    </ligand>
</feature>
<feature type="binding site" evidence="9">
    <location>
        <position position="87"/>
    </location>
    <ligand>
        <name>substrate</name>
    </ligand>
</feature>
<evidence type="ECO:0000259" key="10">
    <source>
        <dbReference type="Pfam" id="PF01467"/>
    </source>
</evidence>
<name>A0ABU3ICX3_9ACTO</name>
<comment type="subunit">
    <text evidence="9">Homohexamer.</text>
</comment>
<dbReference type="HAMAP" id="MF_00151">
    <property type="entry name" value="PPAT_bact"/>
    <property type="match status" value="1"/>
</dbReference>
<evidence type="ECO:0000256" key="7">
    <source>
        <dbReference type="ARBA" id="ARBA00022993"/>
    </source>
</evidence>
<dbReference type="NCBIfam" id="TIGR01510">
    <property type="entry name" value="coaD_prev_kdtB"/>
    <property type="match status" value="1"/>
</dbReference>
<dbReference type="GO" id="GO:0004595">
    <property type="term" value="F:pantetheine-phosphate adenylyltransferase activity"/>
    <property type="evidence" value="ECO:0007669"/>
    <property type="project" value="UniProtKB-EC"/>
</dbReference>
<comment type="function">
    <text evidence="9">Reversibly transfers an adenylyl group from ATP to 4'-phosphopantetheine, yielding dephospho-CoA (dPCoA) and pyrophosphate.</text>
</comment>
<feature type="binding site" evidence="9">
    <location>
        <position position="17"/>
    </location>
    <ligand>
        <name>ATP</name>
        <dbReference type="ChEBI" id="CHEBI:30616"/>
    </ligand>
</feature>
<dbReference type="Pfam" id="PF01467">
    <property type="entry name" value="CTP_transf_like"/>
    <property type="match status" value="1"/>
</dbReference>
<evidence type="ECO:0000313" key="12">
    <source>
        <dbReference type="Proteomes" id="UP001247542"/>
    </source>
</evidence>
<dbReference type="InterPro" id="IPR004821">
    <property type="entry name" value="Cyt_trans-like"/>
</dbReference>
<evidence type="ECO:0000256" key="3">
    <source>
        <dbReference type="ARBA" id="ARBA00022695"/>
    </source>
</evidence>
<dbReference type="Gene3D" id="3.40.50.620">
    <property type="entry name" value="HUPs"/>
    <property type="match status" value="1"/>
</dbReference>
<dbReference type="EC" id="2.7.7.3" evidence="9"/>
<dbReference type="NCBIfam" id="TIGR00125">
    <property type="entry name" value="cyt_tran_rel"/>
    <property type="match status" value="1"/>
</dbReference>
<keyword evidence="4 9" id="KW-0547">Nucleotide-binding</keyword>
<evidence type="ECO:0000313" key="11">
    <source>
        <dbReference type="EMBL" id="MDT3768123.1"/>
    </source>
</evidence>
<evidence type="ECO:0000256" key="6">
    <source>
        <dbReference type="ARBA" id="ARBA00022842"/>
    </source>
</evidence>
<dbReference type="PANTHER" id="PTHR21342:SF1">
    <property type="entry name" value="PHOSPHOPANTETHEINE ADENYLYLTRANSFERASE"/>
    <property type="match status" value="1"/>
</dbReference>
<evidence type="ECO:0000256" key="4">
    <source>
        <dbReference type="ARBA" id="ARBA00022741"/>
    </source>
</evidence>
<evidence type="ECO:0000256" key="9">
    <source>
        <dbReference type="HAMAP-Rule" id="MF_00151"/>
    </source>
</evidence>
<feature type="domain" description="Cytidyltransferase-like" evidence="10">
    <location>
        <begin position="5"/>
        <end position="132"/>
    </location>
</feature>
<sequence length="162" mass="17794">MTRALIPGSFDPITLGHVDIIERCTNLFEDVIVGVANNWSKRYLFNAHERVSLAKTVTQNLANVQVARVEGLLALWCEQNGVDVIVKGLRTAGDASFELPQATVNHNLADIETLFLPTRAHLAHISSTIVKEVAVNKGSVRAMVPEPVERALRDRIDSTTTL</sequence>
<evidence type="ECO:0000256" key="1">
    <source>
        <dbReference type="ARBA" id="ARBA00022490"/>
    </source>
</evidence>
<comment type="catalytic activity">
    <reaction evidence="8 9">
        <text>(R)-4'-phosphopantetheine + ATP + H(+) = 3'-dephospho-CoA + diphosphate</text>
        <dbReference type="Rhea" id="RHEA:19801"/>
        <dbReference type="ChEBI" id="CHEBI:15378"/>
        <dbReference type="ChEBI" id="CHEBI:30616"/>
        <dbReference type="ChEBI" id="CHEBI:33019"/>
        <dbReference type="ChEBI" id="CHEBI:57328"/>
        <dbReference type="ChEBI" id="CHEBI:61723"/>
        <dbReference type="EC" id="2.7.7.3"/>
    </reaction>
</comment>
<evidence type="ECO:0000256" key="2">
    <source>
        <dbReference type="ARBA" id="ARBA00022679"/>
    </source>
</evidence>
<feature type="binding site" evidence="9">
    <location>
        <position position="9"/>
    </location>
    <ligand>
        <name>substrate</name>
    </ligand>
</feature>
<accession>A0ABU3ICX3</accession>
<proteinExistence type="inferred from homology"/>
<organism evidence="11 12">
    <name type="scientific">Gleimia hominis</name>
    <dbReference type="NCBI Taxonomy" id="595468"/>
    <lineage>
        <taxon>Bacteria</taxon>
        <taxon>Bacillati</taxon>
        <taxon>Actinomycetota</taxon>
        <taxon>Actinomycetes</taxon>
        <taxon>Actinomycetales</taxon>
        <taxon>Actinomycetaceae</taxon>
        <taxon>Gleimia</taxon>
    </lineage>
</organism>
<dbReference type="InterPro" id="IPR001980">
    <property type="entry name" value="PPAT"/>
</dbReference>
<feature type="binding site" evidence="9">
    <location>
        <position position="41"/>
    </location>
    <ligand>
        <name>substrate</name>
    </ligand>
</feature>
<feature type="site" description="Transition state stabilizer" evidence="9">
    <location>
        <position position="17"/>
    </location>
</feature>